<feature type="compositionally biased region" description="Polar residues" evidence="1">
    <location>
        <begin position="161"/>
        <end position="171"/>
    </location>
</feature>
<organism evidence="2 3">
    <name type="scientific">Monilinia laxa</name>
    <name type="common">Brown rot fungus</name>
    <name type="synonym">Sclerotinia laxa</name>
    <dbReference type="NCBI Taxonomy" id="61186"/>
    <lineage>
        <taxon>Eukaryota</taxon>
        <taxon>Fungi</taxon>
        <taxon>Dikarya</taxon>
        <taxon>Ascomycota</taxon>
        <taxon>Pezizomycotina</taxon>
        <taxon>Leotiomycetes</taxon>
        <taxon>Helotiales</taxon>
        <taxon>Sclerotiniaceae</taxon>
        <taxon>Monilinia</taxon>
    </lineage>
</organism>
<dbReference type="EMBL" id="VIGI01000002">
    <property type="protein sequence ID" value="KAB8303271.1"/>
    <property type="molecule type" value="Genomic_DNA"/>
</dbReference>
<keyword evidence="3" id="KW-1185">Reference proteome</keyword>
<accession>A0A5N6KI39</accession>
<proteinExistence type="predicted"/>
<sequence length="171" mass="18388">MDIFRKNKTSKTLDSTEASGLNKKKVDGSCISLPTTVSSSNFMCTESTSYEQQSTPRIDKSYQPASNIISPANRVQPVYDQNMPAQGNDNATYSYSASEYSRTSSYAGSDTHHQDPHHKGKPTQTCSSKSPHQQPNTNTTAKASGASQSLGAGGHPRHDPNGSSDSATRKK</sequence>
<feature type="compositionally biased region" description="Low complexity" evidence="1">
    <location>
        <begin position="141"/>
        <end position="150"/>
    </location>
</feature>
<evidence type="ECO:0000313" key="3">
    <source>
        <dbReference type="Proteomes" id="UP000326757"/>
    </source>
</evidence>
<feature type="compositionally biased region" description="Polar residues" evidence="1">
    <location>
        <begin position="122"/>
        <end position="140"/>
    </location>
</feature>
<gene>
    <name evidence="2" type="ORF">EYC80_004713</name>
</gene>
<feature type="region of interest" description="Disordered" evidence="1">
    <location>
        <begin position="1"/>
        <end position="20"/>
    </location>
</feature>
<evidence type="ECO:0000313" key="2">
    <source>
        <dbReference type="EMBL" id="KAB8303271.1"/>
    </source>
</evidence>
<dbReference type="AlphaFoldDB" id="A0A5N6KI39"/>
<evidence type="ECO:0000256" key="1">
    <source>
        <dbReference type="SAM" id="MobiDB-lite"/>
    </source>
</evidence>
<comment type="caution">
    <text evidence="2">The sequence shown here is derived from an EMBL/GenBank/DDBJ whole genome shotgun (WGS) entry which is preliminary data.</text>
</comment>
<feature type="compositionally biased region" description="Polar residues" evidence="1">
    <location>
        <begin position="46"/>
        <end position="56"/>
    </location>
</feature>
<reference evidence="2 3" key="1">
    <citation type="submission" date="2019-06" db="EMBL/GenBank/DDBJ databases">
        <title>Genome Sequence of the Brown Rot Fungal Pathogen Monilinia laxa.</title>
        <authorList>
            <person name="De Miccolis Angelini R.M."/>
            <person name="Landi L."/>
            <person name="Abate D."/>
            <person name="Pollastro S."/>
            <person name="Romanazzi G."/>
            <person name="Faretra F."/>
        </authorList>
    </citation>
    <scope>NUCLEOTIDE SEQUENCE [LARGE SCALE GENOMIC DNA]</scope>
    <source>
        <strain evidence="2 3">Mlax316</strain>
    </source>
</reference>
<feature type="region of interest" description="Disordered" evidence="1">
    <location>
        <begin position="46"/>
        <end position="171"/>
    </location>
</feature>
<feature type="compositionally biased region" description="Polar residues" evidence="1">
    <location>
        <begin position="10"/>
        <end position="19"/>
    </location>
</feature>
<name>A0A5N6KI39_MONLA</name>
<feature type="compositionally biased region" description="Low complexity" evidence="1">
    <location>
        <begin position="91"/>
        <end position="107"/>
    </location>
</feature>
<dbReference type="Proteomes" id="UP000326757">
    <property type="component" value="Unassembled WGS sequence"/>
</dbReference>
<protein>
    <submittedName>
        <fullName evidence="2">Uncharacterized protein</fullName>
    </submittedName>
</protein>